<sequence length="450" mass="50942">MKRLIEKGLMFGNLMHVDTPVLVERYNRALRHLTGKSTALAEFHIDISGYSPEIGDELADHYYLNHGGVNRQFILLSTEQRHCPLLNAEFSTSRDILRRFIDTNERQLFALTGTDAVAGELENSVLEVSSPEQLFDTRRIVVEADTTGGTIAHSARLESLIERFLSEQDAWFDGALIAEMVETAKLTGDISRNPVRLQHAEFEQKNFWTSHFGGLYLFTDVQHSALIASGEKPRGRLPVDRVLSFEDRKGIARFLEDNQLAEPIVKARGANEVVILRQKMDFILAATLAHRGVALDHLSRSDMRRLAPRHTEHLPKEYEGLAAMARWAETRGARPRIGMEHPSYFYLLRATNTPDRDLVNMLLAELSPLDFRQLFICHKHEFYRRYRSWSESKRAYVTNMLSREYAMDKAGARALLFGDGPDMHGAIEEPKAEARDAISGPNAGGETLLA</sequence>
<evidence type="ECO:0000256" key="1">
    <source>
        <dbReference type="SAM" id="MobiDB-lite"/>
    </source>
</evidence>
<reference evidence="2 3" key="1">
    <citation type="submission" date="2019-01" db="EMBL/GenBank/DDBJ databases">
        <title>Complete genome of a denitifying bacterium Halomons sp. BC-M4-5.</title>
        <authorList>
            <person name="Wang L."/>
            <person name="Shao Z."/>
        </authorList>
    </citation>
    <scope>NUCLEOTIDE SEQUENCE [LARGE SCALE GENOMIC DNA]</scope>
    <source>
        <strain evidence="2 3">BC-M4-5</strain>
    </source>
</reference>
<dbReference type="Proteomes" id="UP000464013">
    <property type="component" value="Chromosome"/>
</dbReference>
<dbReference type="KEGG" id="htx:EKK97_17845"/>
<dbReference type="RefSeq" id="WP_159553942.1">
    <property type="nucleotide sequence ID" value="NZ_CP035042.1"/>
</dbReference>
<feature type="region of interest" description="Disordered" evidence="1">
    <location>
        <begin position="431"/>
        <end position="450"/>
    </location>
</feature>
<protein>
    <submittedName>
        <fullName evidence="2">Uncharacterized protein</fullName>
    </submittedName>
</protein>
<dbReference type="Pfam" id="PF20343">
    <property type="entry name" value="DUF6638"/>
    <property type="match status" value="1"/>
</dbReference>
<proteinExistence type="predicted"/>
<name>A0A6I6SKA4_9GAMM</name>
<accession>A0A6I6SKA4</accession>
<gene>
    <name evidence="2" type="ORF">EKK97_17845</name>
</gene>
<keyword evidence="3" id="KW-1185">Reference proteome</keyword>
<evidence type="ECO:0000313" key="2">
    <source>
        <dbReference type="EMBL" id="QHC51069.1"/>
    </source>
</evidence>
<dbReference type="EMBL" id="CP035042">
    <property type="protein sequence ID" value="QHC51069.1"/>
    <property type="molecule type" value="Genomic_DNA"/>
</dbReference>
<evidence type="ECO:0000313" key="3">
    <source>
        <dbReference type="Proteomes" id="UP000464013"/>
    </source>
</evidence>
<dbReference type="AlphaFoldDB" id="A0A6I6SKA4"/>
<dbReference type="OrthoDB" id="8430253at2"/>
<dbReference type="InterPro" id="IPR046578">
    <property type="entry name" value="DUF6638"/>
</dbReference>
<organism evidence="2 3">
    <name type="scientific">Billgrantia tianxiuensis</name>
    <dbReference type="NCBI Taxonomy" id="2497861"/>
    <lineage>
        <taxon>Bacteria</taxon>
        <taxon>Pseudomonadati</taxon>
        <taxon>Pseudomonadota</taxon>
        <taxon>Gammaproteobacteria</taxon>
        <taxon>Oceanospirillales</taxon>
        <taxon>Halomonadaceae</taxon>
        <taxon>Billgrantia</taxon>
    </lineage>
</organism>